<keyword evidence="4" id="KW-0804">Transcription</keyword>
<proteinExistence type="predicted"/>
<evidence type="ECO:0000256" key="4">
    <source>
        <dbReference type="ARBA" id="ARBA00023163"/>
    </source>
</evidence>
<dbReference type="EMBL" id="JAUCGQ010000001">
    <property type="protein sequence ID" value="MDM7855502.1"/>
    <property type="molecule type" value="Genomic_DNA"/>
</dbReference>
<evidence type="ECO:0000256" key="2">
    <source>
        <dbReference type="ARBA" id="ARBA00023125"/>
    </source>
</evidence>
<organism evidence="6 7">
    <name type="scientific">Cellulomonas alba</name>
    <dbReference type="NCBI Taxonomy" id="3053467"/>
    <lineage>
        <taxon>Bacteria</taxon>
        <taxon>Bacillati</taxon>
        <taxon>Actinomycetota</taxon>
        <taxon>Actinomycetes</taxon>
        <taxon>Micrococcales</taxon>
        <taxon>Cellulomonadaceae</taxon>
        <taxon>Cellulomonas</taxon>
    </lineage>
</organism>
<evidence type="ECO:0000256" key="3">
    <source>
        <dbReference type="ARBA" id="ARBA00023159"/>
    </source>
</evidence>
<keyword evidence="3" id="KW-0010">Activator</keyword>
<evidence type="ECO:0000313" key="6">
    <source>
        <dbReference type="EMBL" id="MDM7855502.1"/>
    </source>
</evidence>
<keyword evidence="1" id="KW-0805">Transcription regulation</keyword>
<dbReference type="Pfam" id="PF12833">
    <property type="entry name" value="HTH_18"/>
    <property type="match status" value="1"/>
</dbReference>
<dbReference type="PANTHER" id="PTHR46796:SF2">
    <property type="entry name" value="TRANSCRIPTIONAL REGULATORY PROTEIN"/>
    <property type="match status" value="1"/>
</dbReference>
<dbReference type="Gene3D" id="2.60.120.10">
    <property type="entry name" value="Jelly Rolls"/>
    <property type="match status" value="1"/>
</dbReference>
<dbReference type="PROSITE" id="PS01124">
    <property type="entry name" value="HTH_ARAC_FAMILY_2"/>
    <property type="match status" value="1"/>
</dbReference>
<dbReference type="RefSeq" id="WP_289455333.1">
    <property type="nucleotide sequence ID" value="NZ_JAUCGQ010000001.1"/>
</dbReference>
<dbReference type="PROSITE" id="PS00041">
    <property type="entry name" value="HTH_ARAC_FAMILY_1"/>
    <property type="match status" value="1"/>
</dbReference>
<dbReference type="InterPro" id="IPR003313">
    <property type="entry name" value="AraC-bd"/>
</dbReference>
<evidence type="ECO:0000256" key="1">
    <source>
        <dbReference type="ARBA" id="ARBA00023015"/>
    </source>
</evidence>
<comment type="caution">
    <text evidence="6">The sequence shown here is derived from an EMBL/GenBank/DDBJ whole genome shotgun (WGS) entry which is preliminary data.</text>
</comment>
<dbReference type="SUPFAM" id="SSF51215">
    <property type="entry name" value="Regulatory protein AraC"/>
    <property type="match status" value="1"/>
</dbReference>
<keyword evidence="7" id="KW-1185">Reference proteome</keyword>
<dbReference type="Proteomes" id="UP001529338">
    <property type="component" value="Unassembled WGS sequence"/>
</dbReference>
<dbReference type="InterPro" id="IPR050204">
    <property type="entry name" value="AraC_XylS_family_regulators"/>
</dbReference>
<dbReference type="InterPro" id="IPR014710">
    <property type="entry name" value="RmlC-like_jellyroll"/>
</dbReference>
<accession>A0ABT7SH42</accession>
<dbReference type="Pfam" id="PF02311">
    <property type="entry name" value="AraC_binding"/>
    <property type="match status" value="1"/>
</dbReference>
<dbReference type="InterPro" id="IPR009057">
    <property type="entry name" value="Homeodomain-like_sf"/>
</dbReference>
<name>A0ABT7SH42_9CELL</name>
<evidence type="ECO:0000313" key="7">
    <source>
        <dbReference type="Proteomes" id="UP001529338"/>
    </source>
</evidence>
<protein>
    <submittedName>
        <fullName evidence="6">AraC family transcriptional regulator</fullName>
    </submittedName>
</protein>
<dbReference type="Gene3D" id="1.10.10.60">
    <property type="entry name" value="Homeodomain-like"/>
    <property type="match status" value="1"/>
</dbReference>
<reference evidence="6 7" key="1">
    <citation type="submission" date="2023-06" db="EMBL/GenBank/DDBJ databases">
        <title>Cellulomonas sp. MW4 Whole genome sequence.</title>
        <authorList>
            <person name="Park S."/>
        </authorList>
    </citation>
    <scope>NUCLEOTIDE SEQUENCE [LARGE SCALE GENOMIC DNA]</scope>
    <source>
        <strain evidence="6 7">MW4</strain>
    </source>
</reference>
<dbReference type="SUPFAM" id="SSF46689">
    <property type="entry name" value="Homeodomain-like"/>
    <property type="match status" value="2"/>
</dbReference>
<feature type="domain" description="HTH araC/xylS-type" evidence="5">
    <location>
        <begin position="165"/>
        <end position="264"/>
    </location>
</feature>
<sequence length="265" mass="29525">MDRRMERPERVRAWRPAVPGVDEVLHAHFTHHAYPTHVHDDWTILLVDSGGVEYALDRGTHHAPPGSVTVLPPGVPHDGHAVAAGGFDKRVVYVDDRWLPPALIGAAASEPFLADRALAAEAGGLHRAFVMRDDLEAESRLAFVAERIGRHLDRRTPAPRANRDRGLARYVRERLDDDDAVTLDALARELGTHPTHLVRLFREEFGLPPHRFVTSRRVDRARRLLLAGVPVAQAAVDAGFHDQSHLTRHFRRVLGVTPGEFRAVA</sequence>
<dbReference type="SMART" id="SM00342">
    <property type="entry name" value="HTH_ARAC"/>
    <property type="match status" value="1"/>
</dbReference>
<dbReference type="InterPro" id="IPR018062">
    <property type="entry name" value="HTH_AraC-typ_CS"/>
</dbReference>
<dbReference type="InterPro" id="IPR037923">
    <property type="entry name" value="HTH-like"/>
</dbReference>
<keyword evidence="2" id="KW-0238">DNA-binding</keyword>
<dbReference type="PANTHER" id="PTHR46796">
    <property type="entry name" value="HTH-TYPE TRANSCRIPTIONAL ACTIVATOR RHAS-RELATED"/>
    <property type="match status" value="1"/>
</dbReference>
<evidence type="ECO:0000259" key="5">
    <source>
        <dbReference type="PROSITE" id="PS01124"/>
    </source>
</evidence>
<gene>
    <name evidence="6" type="ORF">QRT04_11230</name>
</gene>
<dbReference type="InterPro" id="IPR018060">
    <property type="entry name" value="HTH_AraC"/>
</dbReference>